<dbReference type="Gene3D" id="1.10.10.60">
    <property type="entry name" value="Homeodomain-like"/>
    <property type="match status" value="1"/>
</dbReference>
<feature type="region of interest" description="Disordered" evidence="4">
    <location>
        <begin position="387"/>
        <end position="407"/>
    </location>
</feature>
<dbReference type="GO" id="GO:0043565">
    <property type="term" value="F:sequence-specific DNA binding"/>
    <property type="evidence" value="ECO:0007669"/>
    <property type="project" value="InterPro"/>
</dbReference>
<evidence type="ECO:0000313" key="6">
    <source>
        <dbReference type="EMBL" id="GGJ68387.1"/>
    </source>
</evidence>
<dbReference type="GO" id="GO:0003700">
    <property type="term" value="F:DNA-binding transcription factor activity"/>
    <property type="evidence" value="ECO:0007669"/>
    <property type="project" value="InterPro"/>
</dbReference>
<dbReference type="SMART" id="SM00342">
    <property type="entry name" value="HTH_ARAC"/>
    <property type="match status" value="1"/>
</dbReference>
<dbReference type="PANTHER" id="PTHR46796">
    <property type="entry name" value="HTH-TYPE TRANSCRIPTIONAL ACTIVATOR RHAS-RELATED"/>
    <property type="match status" value="1"/>
</dbReference>
<comment type="caution">
    <text evidence="6">The sequence shown here is derived from an EMBL/GenBank/DDBJ whole genome shotgun (WGS) entry which is preliminary data.</text>
</comment>
<organism evidence="6 7">
    <name type="scientific">Streptomyces brasiliensis</name>
    <dbReference type="NCBI Taxonomy" id="1954"/>
    <lineage>
        <taxon>Bacteria</taxon>
        <taxon>Bacillati</taxon>
        <taxon>Actinomycetota</taxon>
        <taxon>Actinomycetes</taxon>
        <taxon>Kitasatosporales</taxon>
        <taxon>Streptomycetaceae</taxon>
        <taxon>Streptomyces</taxon>
    </lineage>
</organism>
<dbReference type="PANTHER" id="PTHR46796:SF15">
    <property type="entry name" value="BLL1074 PROTEIN"/>
    <property type="match status" value="1"/>
</dbReference>
<protein>
    <submittedName>
        <fullName evidence="6">AraC family transcriptional regulator</fullName>
    </submittedName>
</protein>
<evidence type="ECO:0000259" key="5">
    <source>
        <dbReference type="PROSITE" id="PS01124"/>
    </source>
</evidence>
<sequence length="407" mass="43646">MAVHMPSTGTGPERIGPEGATPDWDSVDVAVPPPSVRLPGVRMAGFSNRSAPPVEIAMVAHPSVTVLVDLSEGEGFVHDAQGRRERGSFVVGLLPGELRMGGRIGAVLQIRLGPVAAAAVLGSSAELRDISGLLVPFADVWGRDAGRAEERLRAAASWDERFTVARDLLARRLYDDGPRARPPVDPEVAFVWRQTLGRRGRVRVDGLADEAGWSRKRLSARFRSQLGITPKRAARLVRFDHAAHLLAAGRDAAAVAAESGYVDQSHLHREVREFTGLTPRGVAAAPWLAIDDVPGRNQHPPGPPPTRRSGKGVEQHAPTTSRPQPSSGTPGPTTQATLAPDGRSPGTFGTFGASRAAVVHGVWACCSSDPDRAFSVASHQELQLRAVRRRQRQPDSPQRPESHHVML</sequence>
<dbReference type="Proteomes" id="UP000657574">
    <property type="component" value="Unassembled WGS sequence"/>
</dbReference>
<evidence type="ECO:0000313" key="7">
    <source>
        <dbReference type="Proteomes" id="UP000657574"/>
    </source>
</evidence>
<dbReference type="AlphaFoldDB" id="A0A917PA63"/>
<dbReference type="PROSITE" id="PS01124">
    <property type="entry name" value="HTH_ARAC_FAMILY_2"/>
    <property type="match status" value="1"/>
</dbReference>
<proteinExistence type="predicted"/>
<dbReference type="InterPro" id="IPR050204">
    <property type="entry name" value="AraC_XylS_family_regulators"/>
</dbReference>
<dbReference type="EMBL" id="BMQA01000104">
    <property type="protein sequence ID" value="GGJ68387.1"/>
    <property type="molecule type" value="Genomic_DNA"/>
</dbReference>
<gene>
    <name evidence="6" type="ORF">GCM10010121_093930</name>
</gene>
<evidence type="ECO:0000256" key="1">
    <source>
        <dbReference type="ARBA" id="ARBA00023015"/>
    </source>
</evidence>
<dbReference type="RefSeq" id="WP_373297171.1">
    <property type="nucleotide sequence ID" value="NZ_BMQA01000104.1"/>
</dbReference>
<reference evidence="6" key="2">
    <citation type="submission" date="2020-09" db="EMBL/GenBank/DDBJ databases">
        <authorList>
            <person name="Sun Q."/>
            <person name="Ohkuma M."/>
        </authorList>
    </citation>
    <scope>NUCLEOTIDE SEQUENCE</scope>
    <source>
        <strain evidence="6">JCM 3086</strain>
    </source>
</reference>
<evidence type="ECO:0000256" key="2">
    <source>
        <dbReference type="ARBA" id="ARBA00023125"/>
    </source>
</evidence>
<evidence type="ECO:0000256" key="3">
    <source>
        <dbReference type="ARBA" id="ARBA00023163"/>
    </source>
</evidence>
<keyword evidence="7" id="KW-1185">Reference proteome</keyword>
<feature type="compositionally biased region" description="Basic and acidic residues" evidence="4">
    <location>
        <begin position="398"/>
        <end position="407"/>
    </location>
</feature>
<feature type="domain" description="HTH araC/xylS-type" evidence="5">
    <location>
        <begin position="186"/>
        <end position="285"/>
    </location>
</feature>
<feature type="region of interest" description="Disordered" evidence="4">
    <location>
        <begin position="1"/>
        <end position="29"/>
    </location>
</feature>
<reference evidence="6" key="1">
    <citation type="journal article" date="2014" name="Int. J. Syst. Evol. Microbiol.">
        <title>Complete genome sequence of Corynebacterium casei LMG S-19264T (=DSM 44701T), isolated from a smear-ripened cheese.</title>
        <authorList>
            <consortium name="US DOE Joint Genome Institute (JGI-PGF)"/>
            <person name="Walter F."/>
            <person name="Albersmeier A."/>
            <person name="Kalinowski J."/>
            <person name="Ruckert C."/>
        </authorList>
    </citation>
    <scope>NUCLEOTIDE SEQUENCE</scope>
    <source>
        <strain evidence="6">JCM 3086</strain>
    </source>
</reference>
<dbReference type="InterPro" id="IPR018060">
    <property type="entry name" value="HTH_AraC"/>
</dbReference>
<keyword evidence="2" id="KW-0238">DNA-binding</keyword>
<feature type="region of interest" description="Disordered" evidence="4">
    <location>
        <begin position="288"/>
        <end position="348"/>
    </location>
</feature>
<accession>A0A917PA63</accession>
<keyword evidence="1" id="KW-0805">Transcription regulation</keyword>
<dbReference type="Pfam" id="PF12833">
    <property type="entry name" value="HTH_18"/>
    <property type="match status" value="1"/>
</dbReference>
<keyword evidence="3" id="KW-0804">Transcription</keyword>
<feature type="compositionally biased region" description="Low complexity" evidence="4">
    <location>
        <begin position="318"/>
        <end position="335"/>
    </location>
</feature>
<evidence type="ECO:0000256" key="4">
    <source>
        <dbReference type="SAM" id="MobiDB-lite"/>
    </source>
</evidence>
<name>A0A917PA63_9ACTN</name>